<keyword evidence="9 16" id="KW-0479">Metal-binding</keyword>
<dbReference type="Gene3D" id="2.40.30.10">
    <property type="entry name" value="Translation factors"/>
    <property type="match status" value="1"/>
</dbReference>
<feature type="domain" description="Cytochrome b5 heme-binding" evidence="17">
    <location>
        <begin position="508"/>
        <end position="583"/>
    </location>
</feature>
<dbReference type="STRING" id="554055.A0A2P6VCJ5"/>
<dbReference type="InterPro" id="IPR012137">
    <property type="entry name" value="Nitr_rd_NADH"/>
</dbReference>
<dbReference type="Gene3D" id="3.90.420.10">
    <property type="entry name" value="Oxidoreductase, molybdopterin-binding domain"/>
    <property type="match status" value="1"/>
</dbReference>
<evidence type="ECO:0000259" key="17">
    <source>
        <dbReference type="PROSITE" id="PS50255"/>
    </source>
</evidence>
<keyword evidence="8" id="KW-0285">Flavoprotein</keyword>
<dbReference type="Pfam" id="PF00174">
    <property type="entry name" value="Oxidored_molyb"/>
    <property type="match status" value="1"/>
</dbReference>
<evidence type="ECO:0000313" key="19">
    <source>
        <dbReference type="EMBL" id="PSC71816.1"/>
    </source>
</evidence>
<evidence type="ECO:0000259" key="18">
    <source>
        <dbReference type="PROSITE" id="PS51384"/>
    </source>
</evidence>
<evidence type="ECO:0000256" key="6">
    <source>
        <dbReference type="ARBA" id="ARBA00022505"/>
    </source>
</evidence>
<dbReference type="Pfam" id="PF03404">
    <property type="entry name" value="Mo-co_dimer"/>
    <property type="match status" value="1"/>
</dbReference>
<dbReference type="PRINTS" id="PR00371">
    <property type="entry name" value="FPNCR"/>
</dbReference>
<comment type="similarity">
    <text evidence="4 15">Belongs to the nitrate reductase family.</text>
</comment>
<comment type="subunit">
    <text evidence="5">Homodimer.</text>
</comment>
<evidence type="ECO:0000256" key="11">
    <source>
        <dbReference type="ARBA" id="ARBA00023002"/>
    </source>
</evidence>
<evidence type="ECO:0000313" key="20">
    <source>
        <dbReference type="Proteomes" id="UP000239649"/>
    </source>
</evidence>
<dbReference type="FunFam" id="3.40.50.80:FF:000025">
    <property type="entry name" value="Nitrate reductase [NADH]"/>
    <property type="match status" value="1"/>
</dbReference>
<evidence type="ECO:0000256" key="12">
    <source>
        <dbReference type="ARBA" id="ARBA00023004"/>
    </source>
</evidence>
<evidence type="ECO:0000256" key="14">
    <source>
        <dbReference type="ARBA" id="ARBA00023157"/>
    </source>
</evidence>
<dbReference type="InterPro" id="IPR008335">
    <property type="entry name" value="Mopterin_OxRdtase_euk"/>
</dbReference>
<dbReference type="FunFam" id="3.90.420.10:FF:000003">
    <property type="entry name" value="Nitrate reductase"/>
    <property type="match status" value="1"/>
</dbReference>
<dbReference type="Pfam" id="PF00173">
    <property type="entry name" value="Cyt-b5"/>
    <property type="match status" value="1"/>
</dbReference>
<dbReference type="SUPFAM" id="SSF81296">
    <property type="entry name" value="E set domains"/>
    <property type="match status" value="1"/>
</dbReference>
<dbReference type="SUPFAM" id="SSF52343">
    <property type="entry name" value="Ferredoxin reductase-like, C-terminal NADP-linked domain"/>
    <property type="match status" value="1"/>
</dbReference>
<dbReference type="InterPro" id="IPR005066">
    <property type="entry name" value="MoCF_OxRdtse_dimer"/>
</dbReference>
<comment type="cofactor">
    <cofactor evidence="1">
        <name>heme</name>
        <dbReference type="ChEBI" id="CHEBI:30413"/>
    </cofactor>
</comment>
<dbReference type="GO" id="GO:0050464">
    <property type="term" value="F:nitrate reductase (NADPH) activity"/>
    <property type="evidence" value="ECO:0007669"/>
    <property type="project" value="InterPro"/>
</dbReference>
<dbReference type="FunFam" id="2.40.30.10:FF:000021">
    <property type="entry name" value="NADH-cytochrome b5 reductase"/>
    <property type="match status" value="1"/>
</dbReference>
<evidence type="ECO:0000256" key="8">
    <source>
        <dbReference type="ARBA" id="ARBA00022630"/>
    </source>
</evidence>
<protein>
    <recommendedName>
        <fullName evidence="15">Nitrate reductase</fullName>
    </recommendedName>
</protein>
<dbReference type="GO" id="GO:0030151">
    <property type="term" value="F:molybdenum ion binding"/>
    <property type="evidence" value="ECO:0007669"/>
    <property type="project" value="InterPro"/>
</dbReference>
<evidence type="ECO:0000256" key="4">
    <source>
        <dbReference type="ARBA" id="ARBA00006253"/>
    </source>
</evidence>
<sequence length="870" mass="94806">MTVPVAHDDSAHGSLAAAAAIKSDGVVAANGAANGVANGQHCGPRPEEPPLTPDSADYGLHLPVMETHAHDAGTKDAWVPRHTDLIRLTGRHPFNCEPTPARLFESYITPPSLHYVRNHGAVPHVKWEEHRLTVNGLVSAPTTFTMDDILRLPSVDVTCTLTCAGNRRKEENMVKQTIGFNWGPAGTSCSTWTGVRLSDVLRLCGIKSLEEGARHVCFRGPKGELPKGDDGSYGTSVTWVKAMDPASDVILAYKQNGRLLTPDHGFPIRLIIPGFIGGRMIKWLEEITVTEVESQNYYHFHDNRVLPSHVDEALANKEGWWYKPDFIINDLNVQSAIGYPAHNEVVPLAAGTYPVRGYAYCGAGAKIIRCELSLDDGKTWRLAEQTHTTPPNAYGKHWAWVWWSIGVPISELLACPEVICRAWDSSMNTQPNTFTWNVMGMMNNCCYRVKIHPRQTAEGGFALQFEHPTIAGPTVGGWMNRAEDAEAAAAAAVAAAPAAPPAINGSGPRLITMAEVERHASKESAWFACDGKVYDATPFLKEHPGGADSILLVAGTDATDEFNAIHSNKAKKMLLDYYIGELASEADAAAANGHANGAAAAAAAVDAGPPVALDPRKRIPFTLVEKEELSHNVRRFRFALQSPQHRFGLPVGKHVFLYAKVNGELVMRAYTPSSSDDQLGYFELVVKIYRANEHPRFPDGGKMSQHLESLAIGDSIEVKGPIGHVHYTGNGSYTLDGEPHAARHISMIAGGTGITPMYQVIKAVLKDAADTTELSLLYANVSPDDILLREELDALAAAHPNFRVWYTVDKADEGWQFSTGFINEDMVRDRLFPAGADTICCLCGPPPMIKFACLPNLERLGYKPEQCIQF</sequence>
<dbReference type="InterPro" id="IPR018506">
    <property type="entry name" value="Cyt_B5_heme-BS"/>
</dbReference>
<dbReference type="PRINTS" id="PR00406">
    <property type="entry name" value="CYTB5RDTASE"/>
</dbReference>
<dbReference type="GO" id="GO:0006790">
    <property type="term" value="P:sulfur compound metabolic process"/>
    <property type="evidence" value="ECO:0007669"/>
    <property type="project" value="TreeGrafter"/>
</dbReference>
<feature type="domain" description="FAD-binding FR-type" evidence="18">
    <location>
        <begin position="616"/>
        <end position="728"/>
    </location>
</feature>
<dbReference type="EMBL" id="LHPF02000013">
    <property type="protein sequence ID" value="PSC71816.1"/>
    <property type="molecule type" value="Genomic_DNA"/>
</dbReference>
<dbReference type="OrthoDB" id="432685at2759"/>
<evidence type="ECO:0000256" key="1">
    <source>
        <dbReference type="ARBA" id="ARBA00001971"/>
    </source>
</evidence>
<dbReference type="PRINTS" id="PR00363">
    <property type="entry name" value="CYTOCHROMEB5"/>
</dbReference>
<comment type="function">
    <text evidence="3 15">Nitrate reductase is a key enzyme involved in the first step of nitrate assimilation in plants, fungi and bacteria.</text>
</comment>
<keyword evidence="20" id="KW-1185">Reference proteome</keyword>
<evidence type="ECO:0000256" key="13">
    <source>
        <dbReference type="ARBA" id="ARBA00023063"/>
    </source>
</evidence>
<dbReference type="GO" id="GO:0006809">
    <property type="term" value="P:nitric oxide biosynthetic process"/>
    <property type="evidence" value="ECO:0007669"/>
    <property type="project" value="InterPro"/>
</dbReference>
<evidence type="ECO:0000256" key="10">
    <source>
        <dbReference type="ARBA" id="ARBA00022827"/>
    </source>
</evidence>
<keyword evidence="10" id="KW-0274">FAD</keyword>
<dbReference type="PROSITE" id="PS00191">
    <property type="entry name" value="CYTOCHROME_B5_1"/>
    <property type="match status" value="1"/>
</dbReference>
<comment type="cofactor">
    <cofactor evidence="16">
        <name>Mo-molybdopterin</name>
        <dbReference type="ChEBI" id="CHEBI:71302"/>
    </cofactor>
    <text evidence="16">Binds 1 Mo-molybdopterin (Mo-MPT) cofactor per subunit.</text>
</comment>
<dbReference type="PRINTS" id="PR00407">
    <property type="entry name" value="EUMOPTERIN"/>
</dbReference>
<dbReference type="SUPFAM" id="SSF55856">
    <property type="entry name" value="Cytochrome b5-like heme/steroid binding domain"/>
    <property type="match status" value="1"/>
</dbReference>
<dbReference type="GO" id="GO:0043546">
    <property type="term" value="F:molybdopterin cofactor binding"/>
    <property type="evidence" value="ECO:0007669"/>
    <property type="project" value="TreeGrafter"/>
</dbReference>
<evidence type="ECO:0000256" key="9">
    <source>
        <dbReference type="ARBA" id="ARBA00022723"/>
    </source>
</evidence>
<accession>A0A2P6VCJ5</accession>
<dbReference type="PANTHER" id="PTHR19372">
    <property type="entry name" value="SULFITE REDUCTASE"/>
    <property type="match status" value="1"/>
</dbReference>
<evidence type="ECO:0000256" key="7">
    <source>
        <dbReference type="ARBA" id="ARBA00022617"/>
    </source>
</evidence>
<dbReference type="SUPFAM" id="SSF56524">
    <property type="entry name" value="Oxidoreductase molybdopterin-binding domain"/>
    <property type="match status" value="1"/>
</dbReference>
<dbReference type="Gene3D" id="3.40.50.80">
    <property type="entry name" value="Nucleotide-binding domain of ferredoxin-NADP reductase (FNR) module"/>
    <property type="match status" value="1"/>
</dbReference>
<dbReference type="AlphaFoldDB" id="A0A2P6VCJ5"/>
<dbReference type="InterPro" id="IPR001199">
    <property type="entry name" value="Cyt_B5-like_heme/steroid-bd"/>
</dbReference>
<dbReference type="PROSITE" id="PS51384">
    <property type="entry name" value="FAD_FR"/>
    <property type="match status" value="1"/>
</dbReference>
<dbReference type="Proteomes" id="UP000239649">
    <property type="component" value="Unassembled WGS sequence"/>
</dbReference>
<feature type="binding site" evidence="16">
    <location>
        <position position="163"/>
    </location>
    <ligand>
        <name>Mo-molybdopterin</name>
        <dbReference type="ChEBI" id="CHEBI:71302"/>
    </ligand>
    <ligandPart>
        <name>Mo</name>
        <dbReference type="ChEBI" id="CHEBI:28685"/>
    </ligandPart>
</feature>
<keyword evidence="12" id="KW-0408">Iron</keyword>
<proteinExistence type="inferred from homology"/>
<evidence type="ECO:0000256" key="2">
    <source>
        <dbReference type="ARBA" id="ARBA00001974"/>
    </source>
</evidence>
<dbReference type="SMART" id="SM01117">
    <property type="entry name" value="Cyt-b5"/>
    <property type="match status" value="1"/>
</dbReference>
<comment type="caution">
    <text evidence="19">The sequence shown here is derived from an EMBL/GenBank/DDBJ whole genome shotgun (WGS) entry which is preliminary data.</text>
</comment>
<dbReference type="InterPro" id="IPR014756">
    <property type="entry name" value="Ig_E-set"/>
</dbReference>
<evidence type="ECO:0000256" key="5">
    <source>
        <dbReference type="ARBA" id="ARBA00011738"/>
    </source>
</evidence>
<dbReference type="Pfam" id="PF00175">
    <property type="entry name" value="NAD_binding_1"/>
    <property type="match status" value="1"/>
</dbReference>
<dbReference type="Gene3D" id="2.60.40.650">
    <property type="match status" value="1"/>
</dbReference>
<dbReference type="InterPro" id="IPR000572">
    <property type="entry name" value="OxRdtase_Mopterin-bd_dom"/>
</dbReference>
<dbReference type="Pfam" id="PF00970">
    <property type="entry name" value="FAD_binding_6"/>
    <property type="match status" value="1"/>
</dbReference>
<dbReference type="InterPro" id="IPR001709">
    <property type="entry name" value="Flavoprot_Pyr_Nucl_cyt_Rdtase"/>
</dbReference>
<dbReference type="InterPro" id="IPR036374">
    <property type="entry name" value="OxRdtase_Mopterin-bd_sf"/>
</dbReference>
<dbReference type="InterPro" id="IPR001433">
    <property type="entry name" value="OxRdtase_FAD/NAD-bd"/>
</dbReference>
<keyword evidence="7" id="KW-0349">Heme</keyword>
<evidence type="ECO:0000256" key="3">
    <source>
        <dbReference type="ARBA" id="ARBA00003838"/>
    </source>
</evidence>
<dbReference type="CDD" id="cd06183">
    <property type="entry name" value="cyt_b5_reduct_like"/>
    <property type="match status" value="1"/>
</dbReference>
<dbReference type="GO" id="GO:0008482">
    <property type="term" value="F:sulfite oxidase activity"/>
    <property type="evidence" value="ECO:0007669"/>
    <property type="project" value="TreeGrafter"/>
</dbReference>
<dbReference type="FunFam" id="3.10.120.10:FF:000007">
    <property type="entry name" value="Sulfite oxidase, mitochondrial"/>
    <property type="match status" value="1"/>
</dbReference>
<dbReference type="SUPFAM" id="SSF63380">
    <property type="entry name" value="Riboflavin synthase domain-like"/>
    <property type="match status" value="1"/>
</dbReference>
<dbReference type="PANTHER" id="PTHR19372:SF7">
    <property type="entry name" value="SULFITE OXIDASE, MITOCHONDRIAL"/>
    <property type="match status" value="1"/>
</dbReference>
<organism evidence="19 20">
    <name type="scientific">Micractinium conductrix</name>
    <dbReference type="NCBI Taxonomy" id="554055"/>
    <lineage>
        <taxon>Eukaryota</taxon>
        <taxon>Viridiplantae</taxon>
        <taxon>Chlorophyta</taxon>
        <taxon>core chlorophytes</taxon>
        <taxon>Trebouxiophyceae</taxon>
        <taxon>Chlorellales</taxon>
        <taxon>Chlorellaceae</taxon>
        <taxon>Chlorella clade</taxon>
        <taxon>Micractinium</taxon>
    </lineage>
</organism>
<gene>
    <name evidence="19" type="ORF">C2E20_4922</name>
</gene>
<keyword evidence="13 15" id="KW-0534">Nitrate assimilation</keyword>
<dbReference type="CDD" id="cd02112">
    <property type="entry name" value="eukary_NR_Moco"/>
    <property type="match status" value="1"/>
</dbReference>
<dbReference type="PROSITE" id="PS50255">
    <property type="entry name" value="CYTOCHROME_B5_2"/>
    <property type="match status" value="1"/>
</dbReference>
<keyword evidence="14" id="KW-1015">Disulfide bond</keyword>
<evidence type="ECO:0000256" key="16">
    <source>
        <dbReference type="PIRSR" id="PIRSR000233-1"/>
    </source>
</evidence>
<keyword evidence="6 16" id="KW-0500">Molybdenum</keyword>
<keyword evidence="11" id="KW-0560">Oxidoreductase</keyword>
<dbReference type="InterPro" id="IPR017927">
    <property type="entry name" value="FAD-bd_FR_type"/>
</dbReference>
<dbReference type="InterPro" id="IPR039261">
    <property type="entry name" value="FNR_nucleotide-bd"/>
</dbReference>
<evidence type="ECO:0000256" key="15">
    <source>
        <dbReference type="PIRNR" id="PIRNR000233"/>
    </source>
</evidence>
<reference evidence="19 20" key="1">
    <citation type="journal article" date="2018" name="Plant J.">
        <title>Genome sequences of Chlorella sorokiniana UTEX 1602 and Micractinium conductrix SAG 241.80: implications to maltose excretion by a green alga.</title>
        <authorList>
            <person name="Arriola M.B."/>
            <person name="Velmurugan N."/>
            <person name="Zhang Y."/>
            <person name="Plunkett M.H."/>
            <person name="Hondzo H."/>
            <person name="Barney B.M."/>
        </authorList>
    </citation>
    <scope>NUCLEOTIDE SEQUENCE [LARGE SCALE GENOMIC DNA]</scope>
    <source>
        <strain evidence="19 20">SAG 241.80</strain>
    </source>
</reference>
<name>A0A2P6VCJ5_9CHLO</name>
<dbReference type="GO" id="GO:0042128">
    <property type="term" value="P:nitrate assimilation"/>
    <property type="evidence" value="ECO:0007669"/>
    <property type="project" value="UniProtKB-KW"/>
</dbReference>
<dbReference type="GO" id="GO:0020037">
    <property type="term" value="F:heme binding"/>
    <property type="evidence" value="ECO:0007669"/>
    <property type="project" value="InterPro"/>
</dbReference>
<dbReference type="PIRSF" id="PIRSF000233">
    <property type="entry name" value="Nitr_rd_NADH"/>
    <property type="match status" value="1"/>
</dbReference>
<dbReference type="InterPro" id="IPR008333">
    <property type="entry name" value="Cbr1-like_FAD-bd_dom"/>
</dbReference>
<dbReference type="InterPro" id="IPR017938">
    <property type="entry name" value="Riboflavin_synthase-like_b-brl"/>
</dbReference>
<comment type="cofactor">
    <cofactor evidence="2">
        <name>FAD</name>
        <dbReference type="ChEBI" id="CHEBI:57692"/>
    </cofactor>
</comment>
<dbReference type="InterPro" id="IPR036400">
    <property type="entry name" value="Cyt_B5-like_heme/steroid_sf"/>
</dbReference>
<dbReference type="Gene3D" id="3.10.120.10">
    <property type="entry name" value="Cytochrome b5-like heme/steroid binding domain"/>
    <property type="match status" value="1"/>
</dbReference>